<comment type="subcellular location">
    <subcellularLocation>
        <location evidence="1">Cell membrane</location>
    </subcellularLocation>
    <subcellularLocation>
        <location evidence="2">Cytoplasm</location>
    </subcellularLocation>
</comment>
<dbReference type="InterPro" id="IPR001478">
    <property type="entry name" value="PDZ"/>
</dbReference>
<dbReference type="AlphaFoldDB" id="A0A851LNI6"/>
<dbReference type="PANTHER" id="PTHR45161:SF4">
    <property type="entry name" value="RAP GUANINE NUCLEOTIDE EXCHANGE FACTOR 6"/>
    <property type="match status" value="1"/>
</dbReference>
<keyword evidence="5" id="KW-0597">Phosphoprotein</keyword>
<dbReference type="SMART" id="SM00100">
    <property type="entry name" value="cNMP"/>
    <property type="match status" value="1"/>
</dbReference>
<keyword evidence="6 8" id="KW-0472">Membrane</keyword>
<feature type="non-terminal residue" evidence="11">
    <location>
        <position position="1"/>
    </location>
</feature>
<dbReference type="PANTHER" id="PTHR45161">
    <property type="entry name" value="CYTOSKELETON-ASSOCIATED PROTEIN 4"/>
    <property type="match status" value="1"/>
</dbReference>
<dbReference type="Gene3D" id="2.30.42.10">
    <property type="match status" value="1"/>
</dbReference>
<evidence type="ECO:0000256" key="8">
    <source>
        <dbReference type="SAM" id="Phobius"/>
    </source>
</evidence>
<feature type="domain" description="Cyclic nucleotide-binding" evidence="9">
    <location>
        <begin position="120"/>
        <end position="220"/>
    </location>
</feature>
<dbReference type="OrthoDB" id="546434at2759"/>
<reference evidence="11" key="1">
    <citation type="submission" date="2019-09" db="EMBL/GenBank/DDBJ databases">
        <title>Bird 10,000 Genomes (B10K) Project - Family phase.</title>
        <authorList>
            <person name="Zhang G."/>
        </authorList>
    </citation>
    <scope>NUCLEOTIDE SEQUENCE</scope>
    <source>
        <strain evidence="11">B10K-CU-031-40</strain>
    </source>
</reference>
<evidence type="ECO:0000256" key="1">
    <source>
        <dbReference type="ARBA" id="ARBA00004236"/>
    </source>
</evidence>
<name>A0A851LNI6_CORCR</name>
<dbReference type="InterPro" id="IPR018490">
    <property type="entry name" value="cNMP-bd_dom_sf"/>
</dbReference>
<accession>A0A851LNI6</accession>
<evidence type="ECO:0000256" key="5">
    <source>
        <dbReference type="ARBA" id="ARBA00022553"/>
    </source>
</evidence>
<proteinExistence type="predicted"/>
<dbReference type="Proteomes" id="UP000621168">
    <property type="component" value="Unassembled WGS sequence"/>
</dbReference>
<dbReference type="FunFam" id="2.60.120.10:FF:000019">
    <property type="entry name" value="rap guanine nucleotide exchange factor 6 isoform X1"/>
    <property type="match status" value="1"/>
</dbReference>
<evidence type="ECO:0000256" key="3">
    <source>
        <dbReference type="ARBA" id="ARBA00022475"/>
    </source>
</evidence>
<feature type="non-terminal residue" evidence="11">
    <location>
        <position position="390"/>
    </location>
</feature>
<evidence type="ECO:0000256" key="4">
    <source>
        <dbReference type="ARBA" id="ARBA00022490"/>
    </source>
</evidence>
<dbReference type="SUPFAM" id="SSF50156">
    <property type="entry name" value="PDZ domain-like"/>
    <property type="match status" value="1"/>
</dbReference>
<keyword evidence="3" id="KW-1003">Cell membrane</keyword>
<evidence type="ECO:0000256" key="6">
    <source>
        <dbReference type="ARBA" id="ARBA00023136"/>
    </source>
</evidence>
<evidence type="ECO:0000259" key="9">
    <source>
        <dbReference type="PROSITE" id="PS50042"/>
    </source>
</evidence>
<dbReference type="GO" id="GO:0005737">
    <property type="term" value="C:cytoplasm"/>
    <property type="evidence" value="ECO:0007669"/>
    <property type="project" value="UniProtKB-SubCell"/>
</dbReference>
<evidence type="ECO:0000259" key="10">
    <source>
        <dbReference type="PROSITE" id="PS50106"/>
    </source>
</evidence>
<dbReference type="PROSITE" id="PS50042">
    <property type="entry name" value="CNMP_BINDING_3"/>
    <property type="match status" value="1"/>
</dbReference>
<dbReference type="Pfam" id="PF00027">
    <property type="entry name" value="cNMP_binding"/>
    <property type="match status" value="1"/>
</dbReference>
<feature type="region of interest" description="Disordered" evidence="7">
    <location>
        <begin position="12"/>
        <end position="86"/>
    </location>
</feature>
<dbReference type="GO" id="GO:0005886">
    <property type="term" value="C:plasma membrane"/>
    <property type="evidence" value="ECO:0007669"/>
    <property type="project" value="UniProtKB-SubCell"/>
</dbReference>
<dbReference type="SUPFAM" id="SSF51206">
    <property type="entry name" value="cAMP-binding domain-like"/>
    <property type="match status" value="1"/>
</dbReference>
<keyword evidence="8" id="KW-1133">Transmembrane helix</keyword>
<dbReference type="InterPro" id="IPR000595">
    <property type="entry name" value="cNMP-bd_dom"/>
</dbReference>
<gene>
    <name evidence="11" type="primary">Rapgef6</name>
    <name evidence="11" type="ORF">CORCRI_R09442</name>
</gene>
<keyword evidence="12" id="KW-1185">Reference proteome</keyword>
<dbReference type="InterPro" id="IPR014710">
    <property type="entry name" value="RmlC-like_jellyroll"/>
</dbReference>
<dbReference type="PROSITE" id="PS50106">
    <property type="entry name" value="PDZ"/>
    <property type="match status" value="1"/>
</dbReference>
<sequence length="390" mass="43695">YLQLPADLTKMHLTDNPHPQVAHVPSSQSGCSIASDSGSSSLSDIYQATESEMGDVDLTGLPEAPVDSEDEEEEEDEDIDRTSDPLLGRDVVRECLEKEPADKTDDDIEQLLEFMHQLPAFANMTMSVRRELCSVMIFEVVEQAGAIILEDGQELDSWYVILNGTVEISYPDGKSESLCMGNSFGITPSLDKQYMNGVVRTKVDDCQFVCIAQQDYWRILNHVEKNTHKVEEEGEIVMVKEHRELDRSGTRKGHIVIKISISGKNVSRLIPFSIADNYFKAKYFFTGIKKGFSSAFWFFSQLFFLFLVKEILHFILSSALQKMKGHLRLLNIACAAKAKWRQITLQKPSRDSPLFFTLLGGSDKGFGIFVETVEIGSKAAEAGLKRGDQV</sequence>
<comment type="caution">
    <text evidence="11">The sequence shown here is derived from an EMBL/GenBank/DDBJ whole genome shotgun (WGS) entry which is preliminary data.</text>
</comment>
<dbReference type="Gene3D" id="2.60.120.10">
    <property type="entry name" value="Jelly Rolls"/>
    <property type="match status" value="1"/>
</dbReference>
<protein>
    <submittedName>
        <fullName evidence="11">RPGF6 factor</fullName>
    </submittedName>
</protein>
<evidence type="ECO:0000313" key="11">
    <source>
        <dbReference type="EMBL" id="NXC17277.1"/>
    </source>
</evidence>
<keyword evidence="4" id="KW-0963">Cytoplasm</keyword>
<organism evidence="11 12">
    <name type="scientific">Corythaeola cristata</name>
    <name type="common">Great blue turaco</name>
    <dbReference type="NCBI Taxonomy" id="103954"/>
    <lineage>
        <taxon>Eukaryota</taxon>
        <taxon>Metazoa</taxon>
        <taxon>Chordata</taxon>
        <taxon>Craniata</taxon>
        <taxon>Vertebrata</taxon>
        <taxon>Euteleostomi</taxon>
        <taxon>Archelosauria</taxon>
        <taxon>Archosauria</taxon>
        <taxon>Dinosauria</taxon>
        <taxon>Saurischia</taxon>
        <taxon>Theropoda</taxon>
        <taxon>Coelurosauria</taxon>
        <taxon>Aves</taxon>
        <taxon>Neognathae</taxon>
        <taxon>Neoaves</taxon>
        <taxon>Otidimorphae</taxon>
        <taxon>Musophagiformes</taxon>
        <taxon>Musophagidae</taxon>
        <taxon>Corythaeola</taxon>
    </lineage>
</organism>
<keyword evidence="8" id="KW-0812">Transmembrane</keyword>
<evidence type="ECO:0000313" key="12">
    <source>
        <dbReference type="Proteomes" id="UP000621168"/>
    </source>
</evidence>
<evidence type="ECO:0000256" key="7">
    <source>
        <dbReference type="SAM" id="MobiDB-lite"/>
    </source>
</evidence>
<evidence type="ECO:0000256" key="2">
    <source>
        <dbReference type="ARBA" id="ARBA00004496"/>
    </source>
</evidence>
<dbReference type="InterPro" id="IPR036034">
    <property type="entry name" value="PDZ_sf"/>
</dbReference>
<feature type="transmembrane region" description="Helical" evidence="8">
    <location>
        <begin position="295"/>
        <end position="316"/>
    </location>
</feature>
<feature type="compositionally biased region" description="Low complexity" evidence="7">
    <location>
        <begin position="26"/>
        <end position="43"/>
    </location>
</feature>
<dbReference type="EMBL" id="WBMX01002376">
    <property type="protein sequence ID" value="NXC17277.1"/>
    <property type="molecule type" value="Genomic_DNA"/>
</dbReference>
<dbReference type="CDD" id="cd00038">
    <property type="entry name" value="CAP_ED"/>
    <property type="match status" value="1"/>
</dbReference>
<feature type="compositionally biased region" description="Acidic residues" evidence="7">
    <location>
        <begin position="66"/>
        <end position="79"/>
    </location>
</feature>
<feature type="domain" description="PDZ" evidence="10">
    <location>
        <begin position="342"/>
        <end position="390"/>
    </location>
</feature>